<keyword evidence="2" id="KW-0758">Storage protein</keyword>
<protein>
    <submittedName>
        <fullName evidence="8">Uncharacterized protein LOC118432553</fullName>
    </submittedName>
</protein>
<dbReference type="Proteomes" id="UP000001554">
    <property type="component" value="Chromosome 2"/>
</dbReference>
<dbReference type="InterPro" id="IPR001747">
    <property type="entry name" value="Vitellogenin_N"/>
</dbReference>
<dbReference type="AlphaFoldDB" id="A0A9J7NDB0"/>
<dbReference type="SUPFAM" id="SSF48431">
    <property type="entry name" value="Lipovitellin-phosvitin complex, superhelical domain"/>
    <property type="match status" value="1"/>
</dbReference>
<keyword evidence="1" id="KW-0732">Signal</keyword>
<feature type="domain" description="Vitellogenin" evidence="6">
    <location>
        <begin position="1"/>
        <end position="460"/>
    </location>
</feature>
<keyword evidence="7" id="KW-1185">Reference proteome</keyword>
<dbReference type="GO" id="GO:0005319">
    <property type="term" value="F:lipid transporter activity"/>
    <property type="evidence" value="ECO:0007669"/>
    <property type="project" value="InterPro"/>
</dbReference>
<proteinExistence type="predicted"/>
<evidence type="ECO:0000259" key="6">
    <source>
        <dbReference type="PROSITE" id="PS51211"/>
    </source>
</evidence>
<dbReference type="OrthoDB" id="6107827at2759"/>
<evidence type="ECO:0000256" key="2">
    <source>
        <dbReference type="ARBA" id="ARBA00022761"/>
    </source>
</evidence>
<dbReference type="Pfam" id="PF01347">
    <property type="entry name" value="Vitellogenin_N"/>
    <property type="match status" value="1"/>
</dbReference>
<gene>
    <name evidence="8" type="primary">LOC118432553</name>
</gene>
<dbReference type="OMA" id="RYKERTH"/>
<dbReference type="InterPro" id="IPR015819">
    <property type="entry name" value="Lipid_transp_b-sht_shell"/>
</dbReference>
<dbReference type="SUPFAM" id="SSF56968">
    <property type="entry name" value="Lipovitellin-phosvitin complex, beta-sheet shell regions"/>
    <property type="match status" value="1"/>
</dbReference>
<evidence type="ECO:0000256" key="1">
    <source>
        <dbReference type="ARBA" id="ARBA00022729"/>
    </source>
</evidence>
<dbReference type="InterPro" id="IPR011030">
    <property type="entry name" value="Lipovitellin_superhlx_dom"/>
</dbReference>
<comment type="caution">
    <text evidence="5">Lacks conserved residue(s) required for the propagation of feature annotation.</text>
</comment>
<dbReference type="Gene3D" id="1.25.10.20">
    <property type="entry name" value="Vitellinogen, superhelical"/>
    <property type="match status" value="1"/>
</dbReference>
<dbReference type="PANTHER" id="PTHR23345:SF15">
    <property type="entry name" value="VITELLOGENIN 1-RELATED"/>
    <property type="match status" value="1"/>
</dbReference>
<dbReference type="PANTHER" id="PTHR23345">
    <property type="entry name" value="VITELLOGENIN-RELATED"/>
    <property type="match status" value="1"/>
</dbReference>
<dbReference type="KEGG" id="bfo:118432553"/>
<dbReference type="Gene3D" id="2.30.230.10">
    <property type="entry name" value="Lipovitellin, beta-sheet shell regions, chain A"/>
    <property type="match status" value="1"/>
</dbReference>
<reference evidence="8" key="2">
    <citation type="submission" date="2025-08" db="UniProtKB">
        <authorList>
            <consortium name="RefSeq"/>
        </authorList>
    </citation>
    <scope>IDENTIFICATION</scope>
    <source>
        <strain evidence="8">S238N-H82</strain>
        <tissue evidence="8">Testes</tissue>
    </source>
</reference>
<keyword evidence="4" id="KW-0325">Glycoprotein</keyword>
<dbReference type="InterPro" id="IPR050733">
    <property type="entry name" value="Vitellogenin/Apolipophorin"/>
</dbReference>
<organism evidence="7 8">
    <name type="scientific">Branchiostoma floridae</name>
    <name type="common">Florida lancelet</name>
    <name type="synonym">Amphioxus</name>
    <dbReference type="NCBI Taxonomy" id="7739"/>
    <lineage>
        <taxon>Eukaryota</taxon>
        <taxon>Metazoa</taxon>
        <taxon>Chordata</taxon>
        <taxon>Cephalochordata</taxon>
        <taxon>Leptocardii</taxon>
        <taxon>Amphioxiformes</taxon>
        <taxon>Branchiostomatidae</taxon>
        <taxon>Branchiostoma</taxon>
    </lineage>
</organism>
<sequence>MMTRHGEITEVFYPPDEDVEVLNMKKSLIGTLSARLHASDQSLGRGKEWKYKVNETGNAGEHSATYRVQPAADGLVFHKTKHGHAVKNAEAKHEKEMTYSHGTGVPHKIHVVEAFTAPRKAVDGFEPSAGLPGDPEKHQNLQGDTFDPPIMHANSTSHMTFVGMKHAEHDVIPPSNLTNGSLIIVPPRQPDLPPGKLEKDIVGNLTCVRKHRTEEQAATRTNCFIRLCELLGRLSEGDLGVLSRRFVKVRYQNKVEEENCNIMVDALGSVGSEPAQRLITFSVLRAKGAPAKLVQRMLVSFVSMDTPPIEDFLEALEEVCFVRKLEYQDKEDAWIVYNTAMLTLGAVADRLKKTDPERAQGLVRNLEDNLGIHDPWHHRQIRTALSTDELDQHYHEKATLLHSLGNAEFDSSFDHLLSYVNNTDSPPLLRRSALSAIRKYDHHEAASLLLDSALFDEEEHVRYHASLQYQRHPKALNLLKIKQNMANG</sequence>
<reference evidence="7" key="1">
    <citation type="journal article" date="2020" name="Nat. Ecol. Evol.">
        <title>Deeply conserved synteny resolves early events in vertebrate evolution.</title>
        <authorList>
            <person name="Simakov O."/>
            <person name="Marletaz F."/>
            <person name="Yue J.X."/>
            <person name="O'Connell B."/>
            <person name="Jenkins J."/>
            <person name="Brandt A."/>
            <person name="Calef R."/>
            <person name="Tung C.H."/>
            <person name="Huang T.K."/>
            <person name="Schmutz J."/>
            <person name="Satoh N."/>
            <person name="Yu J.K."/>
            <person name="Putnam N.H."/>
            <person name="Green R.E."/>
            <person name="Rokhsar D.S."/>
        </authorList>
    </citation>
    <scope>NUCLEOTIDE SEQUENCE [LARGE SCALE GENOMIC DNA]</scope>
    <source>
        <strain evidence="7">S238N-H82</strain>
    </source>
</reference>
<name>A0A9J7NDB0_BRAFL</name>
<dbReference type="GO" id="GO:0045735">
    <property type="term" value="F:nutrient reservoir activity"/>
    <property type="evidence" value="ECO:0007669"/>
    <property type="project" value="UniProtKB-KW"/>
</dbReference>
<evidence type="ECO:0000256" key="3">
    <source>
        <dbReference type="ARBA" id="ARBA00023157"/>
    </source>
</evidence>
<evidence type="ECO:0000313" key="7">
    <source>
        <dbReference type="Proteomes" id="UP000001554"/>
    </source>
</evidence>
<evidence type="ECO:0000313" key="8">
    <source>
        <dbReference type="RefSeq" id="XP_035700070.1"/>
    </source>
</evidence>
<evidence type="ECO:0000256" key="5">
    <source>
        <dbReference type="PROSITE-ProRule" id="PRU00557"/>
    </source>
</evidence>
<accession>A0A9J7NDB0</accession>
<dbReference type="RefSeq" id="XP_035700070.1">
    <property type="nucleotide sequence ID" value="XM_035844177.1"/>
</dbReference>
<keyword evidence="3" id="KW-1015">Disulfide bond</keyword>
<evidence type="ECO:0000256" key="4">
    <source>
        <dbReference type="ARBA" id="ARBA00023180"/>
    </source>
</evidence>
<dbReference type="FunFam" id="1.25.10.20:FF:000008">
    <property type="entry name" value="Uncharacterized protein"/>
    <property type="match status" value="1"/>
</dbReference>
<dbReference type="GeneID" id="118432553"/>
<dbReference type="InterPro" id="IPR015816">
    <property type="entry name" value="Vitellinogen_b-sht_N"/>
</dbReference>
<dbReference type="PROSITE" id="PS51211">
    <property type="entry name" value="VITELLOGENIN"/>
    <property type="match status" value="1"/>
</dbReference>